<protein>
    <submittedName>
        <fullName evidence="4">LCP family protein</fullName>
    </submittedName>
</protein>
<organism evidence="4 5">
    <name type="scientific">Actinomadura fibrosa</name>
    <dbReference type="NCBI Taxonomy" id="111802"/>
    <lineage>
        <taxon>Bacteria</taxon>
        <taxon>Bacillati</taxon>
        <taxon>Actinomycetota</taxon>
        <taxon>Actinomycetes</taxon>
        <taxon>Streptosporangiales</taxon>
        <taxon>Thermomonosporaceae</taxon>
        <taxon>Actinomadura</taxon>
    </lineage>
</organism>
<evidence type="ECO:0000259" key="3">
    <source>
        <dbReference type="Pfam" id="PF03816"/>
    </source>
</evidence>
<dbReference type="EMBL" id="JBHTGP010000035">
    <property type="protein sequence ID" value="MFD0692045.1"/>
    <property type="molecule type" value="Genomic_DNA"/>
</dbReference>
<dbReference type="Pfam" id="PF03816">
    <property type="entry name" value="LytR_cpsA_psr"/>
    <property type="match status" value="1"/>
</dbReference>
<sequence>MDDLDLLRGLGRDLEHEPPGSLARQRARLLEAAHGRTRAPCGPVRRPRGPVRWPRRPGRWTLFGAVAAVTAALILVPAVLLGGGGVKPPVIPSSNPFAARTGPLNVLVVGSDRRAATASDGAEEARSDTLLLVHLPADRKSAHAVSFPRDLLVQIPSCQGRDGKPVPSRRGQINAAYSLGGHSCARKTIEALTGVRVDTTVVVEFAGFRTMVDALGGVPITLPTPVDDQATGLRLPAGRHLVQGTQALAYVRLRHGIGDGSDLSRVERQQRFMASMLRRAKETRLRNPARFARFLSAAAGSVATYPRLDVAALKALADSMGGTDPGAVRFGTVPVVPAPDDPARVVWDREKAMDLFTQLREGG</sequence>
<dbReference type="InterPro" id="IPR050922">
    <property type="entry name" value="LytR/CpsA/Psr_CW_biosynth"/>
</dbReference>
<evidence type="ECO:0000256" key="1">
    <source>
        <dbReference type="ARBA" id="ARBA00006068"/>
    </source>
</evidence>
<feature type="domain" description="Cell envelope-related transcriptional attenuator" evidence="3">
    <location>
        <begin position="126"/>
        <end position="281"/>
    </location>
</feature>
<evidence type="ECO:0000313" key="4">
    <source>
        <dbReference type="EMBL" id="MFD0692045.1"/>
    </source>
</evidence>
<keyword evidence="5" id="KW-1185">Reference proteome</keyword>
<accession>A0ABW2Y1W1</accession>
<proteinExistence type="inferred from homology"/>
<dbReference type="Proteomes" id="UP001597063">
    <property type="component" value="Unassembled WGS sequence"/>
</dbReference>
<evidence type="ECO:0000256" key="2">
    <source>
        <dbReference type="SAM" id="Phobius"/>
    </source>
</evidence>
<dbReference type="PANTHER" id="PTHR33392:SF6">
    <property type="entry name" value="POLYISOPRENYL-TEICHOIC ACID--PEPTIDOGLYCAN TEICHOIC ACID TRANSFERASE TAGU"/>
    <property type="match status" value="1"/>
</dbReference>
<reference evidence="5" key="1">
    <citation type="journal article" date="2019" name="Int. J. Syst. Evol. Microbiol.">
        <title>The Global Catalogue of Microorganisms (GCM) 10K type strain sequencing project: providing services to taxonomists for standard genome sequencing and annotation.</title>
        <authorList>
            <consortium name="The Broad Institute Genomics Platform"/>
            <consortium name="The Broad Institute Genome Sequencing Center for Infectious Disease"/>
            <person name="Wu L."/>
            <person name="Ma J."/>
        </authorList>
    </citation>
    <scope>NUCLEOTIDE SEQUENCE [LARGE SCALE GENOMIC DNA]</scope>
    <source>
        <strain evidence="5">JCM 9371</strain>
    </source>
</reference>
<dbReference type="PANTHER" id="PTHR33392">
    <property type="entry name" value="POLYISOPRENYL-TEICHOIC ACID--PEPTIDOGLYCAN TEICHOIC ACID TRANSFERASE TAGU"/>
    <property type="match status" value="1"/>
</dbReference>
<dbReference type="RefSeq" id="WP_131758481.1">
    <property type="nucleotide sequence ID" value="NZ_CAACUY010000052.1"/>
</dbReference>
<keyword evidence="2" id="KW-1133">Transmembrane helix</keyword>
<keyword evidence="2" id="KW-0812">Transmembrane</keyword>
<dbReference type="NCBIfam" id="TIGR00350">
    <property type="entry name" value="lytR_cpsA_psr"/>
    <property type="match status" value="1"/>
</dbReference>
<comment type="caution">
    <text evidence="4">The sequence shown here is derived from an EMBL/GenBank/DDBJ whole genome shotgun (WGS) entry which is preliminary data.</text>
</comment>
<keyword evidence="2" id="KW-0472">Membrane</keyword>
<dbReference type="Gene3D" id="3.40.630.190">
    <property type="entry name" value="LCP protein"/>
    <property type="match status" value="1"/>
</dbReference>
<gene>
    <name evidence="4" type="ORF">ACFQZM_46685</name>
</gene>
<name>A0ABW2Y1W1_9ACTN</name>
<dbReference type="InterPro" id="IPR004474">
    <property type="entry name" value="LytR_CpsA_psr"/>
</dbReference>
<feature type="transmembrane region" description="Helical" evidence="2">
    <location>
        <begin position="62"/>
        <end position="86"/>
    </location>
</feature>
<comment type="similarity">
    <text evidence="1">Belongs to the LytR/CpsA/Psr (LCP) family.</text>
</comment>
<evidence type="ECO:0000313" key="5">
    <source>
        <dbReference type="Proteomes" id="UP001597063"/>
    </source>
</evidence>